<feature type="transmembrane region" description="Helical" evidence="1">
    <location>
        <begin position="515"/>
        <end position="534"/>
    </location>
</feature>
<keyword evidence="3" id="KW-1185">Reference proteome</keyword>
<dbReference type="EMBL" id="KQ435798">
    <property type="protein sequence ID" value="KOX73475.1"/>
    <property type="molecule type" value="Genomic_DNA"/>
</dbReference>
<accession>A0A0M8ZY46</accession>
<feature type="transmembrane region" description="Helical" evidence="1">
    <location>
        <begin position="212"/>
        <end position="233"/>
    </location>
</feature>
<feature type="transmembrane region" description="Helical" evidence="1">
    <location>
        <begin position="482"/>
        <end position="503"/>
    </location>
</feature>
<keyword evidence="1" id="KW-1133">Transmembrane helix</keyword>
<dbReference type="AlphaFoldDB" id="A0A0M8ZY46"/>
<feature type="transmembrane region" description="Helical" evidence="1">
    <location>
        <begin position="571"/>
        <end position="592"/>
    </location>
</feature>
<gene>
    <name evidence="2" type="ORF">WN51_14521</name>
</gene>
<organism evidence="2 3">
    <name type="scientific">Melipona quadrifasciata</name>
    <dbReference type="NCBI Taxonomy" id="166423"/>
    <lineage>
        <taxon>Eukaryota</taxon>
        <taxon>Metazoa</taxon>
        <taxon>Ecdysozoa</taxon>
        <taxon>Arthropoda</taxon>
        <taxon>Hexapoda</taxon>
        <taxon>Insecta</taxon>
        <taxon>Pterygota</taxon>
        <taxon>Neoptera</taxon>
        <taxon>Endopterygota</taxon>
        <taxon>Hymenoptera</taxon>
        <taxon>Apocrita</taxon>
        <taxon>Aculeata</taxon>
        <taxon>Apoidea</taxon>
        <taxon>Anthophila</taxon>
        <taxon>Apidae</taxon>
        <taxon>Melipona</taxon>
    </lineage>
</organism>
<proteinExistence type="predicted"/>
<evidence type="ECO:0000313" key="2">
    <source>
        <dbReference type="EMBL" id="KOX73475.1"/>
    </source>
</evidence>
<feature type="transmembrane region" description="Helical" evidence="1">
    <location>
        <begin position="454"/>
        <end position="476"/>
    </location>
</feature>
<feature type="transmembrane region" description="Helical" evidence="1">
    <location>
        <begin position="598"/>
        <end position="617"/>
    </location>
</feature>
<feature type="transmembrane region" description="Helical" evidence="1">
    <location>
        <begin position="418"/>
        <end position="442"/>
    </location>
</feature>
<reference evidence="2 3" key="1">
    <citation type="submission" date="2015-07" db="EMBL/GenBank/DDBJ databases">
        <title>The genome of Melipona quadrifasciata.</title>
        <authorList>
            <person name="Pan H."/>
            <person name="Kapheim K."/>
        </authorList>
    </citation>
    <scope>NUCLEOTIDE SEQUENCE [LARGE SCALE GENOMIC DNA]</scope>
    <source>
        <strain evidence="2">0111107301</strain>
        <tissue evidence="2">Whole body</tissue>
    </source>
</reference>
<keyword evidence="1" id="KW-0472">Membrane</keyword>
<dbReference type="STRING" id="166423.A0A0M8ZY46"/>
<sequence length="676" mass="70532">MAKKNRIENFKARCKEKISIFKTMLDNNEFTTRQRHLKFIKPSEASQCRGHLAHEKGMRGKFSYLKLKFLHHFRPAEGEFERFYMLELGQIDDGILLKNSERNNELPISNQFPKATENPSLSPPVPISLESADLLISRQLLGSSLQWVLRSQSLLKLPQFAFWTDGLVLRRLIGARTNPRSSYWKVRHDSKHRRWSLYLRSRCLQRSGHGPATFATVAFALVSIQLFRFLAVIDGSQFPFWFRFLLGSQSLEHRCQRMVGRKEATSTRRTRRDVAKNSGAPDDRWTARIANFCRANTNGTDLALLYVRAFGDGHGRELLLQRPLIIQQSFYGLWIRVYSSCDGHQLRLYLPDGGALSVGFVSSTGLTGLISRTGLGSISSVGLISLTGSALVSSIGLTSSIGLGLISSVSSISCTGSAGLGLIPSLSLISSASSALFSSTGLMSCSGLTSSTGLGLASSAGLISLTGSALVSSIVLMSSSVLVSSTGLVASVTGSALVSSIVLMSSSGLVSSTGLVASVTGSALISSIGLMSSGGPTSSTGLGVVASVTGSALISSIGLMSSGGPTSSTGLGVVASVTGSALISSIGLMSSGGPTSSTGLGVVASVTGSALISSIGLMSSGGPTSSTGLGVVASVTGSALISSIGLMSSGGPTSSIGLDLTSSVVMAVNVLVEISI</sequence>
<name>A0A0M8ZY46_9HYME</name>
<evidence type="ECO:0000313" key="3">
    <source>
        <dbReference type="Proteomes" id="UP000053105"/>
    </source>
</evidence>
<dbReference type="Proteomes" id="UP000053105">
    <property type="component" value="Unassembled WGS sequence"/>
</dbReference>
<evidence type="ECO:0000256" key="1">
    <source>
        <dbReference type="SAM" id="Phobius"/>
    </source>
</evidence>
<feature type="transmembrane region" description="Helical" evidence="1">
    <location>
        <begin position="381"/>
        <end position="406"/>
    </location>
</feature>
<protein>
    <submittedName>
        <fullName evidence="2">Uncharacterized protein</fullName>
    </submittedName>
</protein>
<feature type="transmembrane region" description="Helical" evidence="1">
    <location>
        <begin position="629"/>
        <end position="648"/>
    </location>
</feature>
<feature type="transmembrane region" description="Helical" evidence="1">
    <location>
        <begin position="540"/>
        <end position="559"/>
    </location>
</feature>
<keyword evidence="1" id="KW-0812">Transmembrane</keyword>